<keyword evidence="2" id="KW-1003">Cell membrane</keyword>
<feature type="binding site" evidence="9">
    <location>
        <begin position="493"/>
        <end position="500"/>
    </location>
    <ligand>
        <name>ATP</name>
        <dbReference type="ChEBI" id="CHEBI:30616"/>
    </ligand>
</feature>
<dbReference type="InterPro" id="IPR003593">
    <property type="entry name" value="AAA+_ATPase"/>
</dbReference>
<dbReference type="PANTHER" id="PTHR22683">
    <property type="entry name" value="SPORULATION PROTEIN RELATED"/>
    <property type="match status" value="1"/>
</dbReference>
<evidence type="ECO:0000256" key="3">
    <source>
        <dbReference type="ARBA" id="ARBA00022692"/>
    </source>
</evidence>
<dbReference type="GO" id="GO:0005886">
    <property type="term" value="C:plasma membrane"/>
    <property type="evidence" value="ECO:0007669"/>
    <property type="project" value="UniProtKB-SubCell"/>
</dbReference>
<evidence type="ECO:0000256" key="4">
    <source>
        <dbReference type="ARBA" id="ARBA00022737"/>
    </source>
</evidence>
<feature type="binding site" evidence="9">
    <location>
        <begin position="866"/>
        <end position="873"/>
    </location>
    <ligand>
        <name>ATP</name>
        <dbReference type="ChEBI" id="CHEBI:30616"/>
    </ligand>
</feature>
<dbReference type="GO" id="GO:0003677">
    <property type="term" value="F:DNA binding"/>
    <property type="evidence" value="ECO:0007669"/>
    <property type="project" value="InterPro"/>
</dbReference>
<dbReference type="InterPro" id="IPR023837">
    <property type="entry name" value="EccCb-like_Actinobacteria"/>
</dbReference>
<comment type="subcellular location">
    <subcellularLocation>
        <location evidence="1">Cell membrane</location>
        <topology evidence="1">Multi-pass membrane protein</topology>
    </subcellularLocation>
</comment>
<keyword evidence="4" id="KW-0677">Repeat</keyword>
<evidence type="ECO:0000256" key="2">
    <source>
        <dbReference type="ARBA" id="ARBA00022475"/>
    </source>
</evidence>
<evidence type="ECO:0000256" key="1">
    <source>
        <dbReference type="ARBA" id="ARBA00004651"/>
    </source>
</evidence>
<dbReference type="InterPro" id="IPR027417">
    <property type="entry name" value="P-loop_NTPase"/>
</dbReference>
<dbReference type="Proteomes" id="UP000594637">
    <property type="component" value="Chromosome"/>
</dbReference>
<dbReference type="GO" id="GO:0005524">
    <property type="term" value="F:ATP binding"/>
    <property type="evidence" value="ECO:0007669"/>
    <property type="project" value="UniProtKB-UniRule"/>
</dbReference>
<evidence type="ECO:0000259" key="11">
    <source>
        <dbReference type="PROSITE" id="PS50901"/>
    </source>
</evidence>
<evidence type="ECO:0000313" key="12">
    <source>
        <dbReference type="EMBL" id="QPL05352.1"/>
    </source>
</evidence>
<dbReference type="RefSeq" id="WP_166858196.1">
    <property type="nucleotide sequence ID" value="NZ_CP063989.1"/>
</dbReference>
<dbReference type="PANTHER" id="PTHR22683:SF1">
    <property type="entry name" value="TYPE VII SECRETION SYSTEM PROTEIN ESSC"/>
    <property type="match status" value="1"/>
</dbReference>
<dbReference type="InterPro" id="IPR023836">
    <property type="entry name" value="EccCa-like_Actinobacteria"/>
</dbReference>
<dbReference type="Pfam" id="PF01580">
    <property type="entry name" value="FtsK_SpoIIIE"/>
    <property type="match status" value="2"/>
</dbReference>
<dbReference type="SUPFAM" id="SSF52540">
    <property type="entry name" value="P-loop containing nucleoside triphosphate hydrolases"/>
    <property type="match status" value="3"/>
</dbReference>
<feature type="domain" description="FtsK" evidence="11">
    <location>
        <begin position="1132"/>
        <end position="1307"/>
    </location>
</feature>
<accession>A0A7T0LKM1</accession>
<keyword evidence="5 9" id="KW-0547">Nucleotide-binding</keyword>
<protein>
    <submittedName>
        <fullName evidence="12">Type VII secretion protein EccCa</fullName>
    </submittedName>
</protein>
<sequence>MIDVIHRPGRIVPPALPPEPVVVPDPPQLTDTGSGQGFPFQMLVPLLGAGSSMLMMTVMRANPVFALLGAVMMVITAVAMISALLSRRFSAARTRSAKREQYLDKLLTANEEATALANELRRALTVSHPGPQALARLATAPERRWERRRYHPDFLSLRVGVGDIPVTLATASPSTTPTETDPVLKDQARAIVDAHCLLRTAPAVVDLDSAGIVSVVGPVDVTRTLARSLVVQAAVLHAPEDLRIALAYDTADADAWDSVSRLPHLRMHGVFDGPVAMRRTAPDVEQLSVLLKPELAAISQQVTQYPSIASAGHTTGPRTLAVIEDDGAAHELTLPDSGVRSADLGITELHLVTDRLNEPSDPSVRLTARPDGTVLIEDLREHEDARALTAASLVCTPEPLGPAIAEGIVRTLTPLSLGRVAEREDASAESTSLEDLLGVEDPRAIDIARAWAPRSARDFLRVPIGSDDSGRPLLLDLKESAQLGQGPHGLCVGATGSGKSELLRTLVTALATTHSPEDLAMILVDYKGGAAFAPFETLPHVVGLMDNLADDPGLTERAHASIQGEVVRRQRQLRDAGSSPDIGHYRRLRAQHPEMAPMPHLFLIIDEFGELLTANPDFVDLLLTIGRIGRSIGVHLLLSSQRIEGGKLRGLDTYLSYRICLRTFTESESSTVIGTNDAFHLPSSPGYGYLKVDTTIFTRFRSGFVSGPADELEVQETPEEVADKEPLLLPVHNGLAHSPAVPSGEEDVPEGHSVQRTVVDVVVEQLTAATERLTPVWLEPLPRRLSLGALLNHRLTGGPTSLTATEAGARAAAPGGTPGDGAAALTADGEGTLSVPIGLLDDPAQQRQDEWRLDLTVGGGHVSVLGAPQSGRTTFLWTLAASAALCLSPRRLAFYGLDATGGGLSRLVGLPNVGGIATRGDRERMRRVLEEMVSMLNDREAVMSRHRLDSLEALRHEHAAGRLPELPSADVVLLLDGLGALRADFSELEDLVDDVLRRGGGLGVHVVATLSRANDLRMAQQPLVGTKLELRLNDPQDSAIARKLSQTLRADAPGRVLRQDKLFAHIALPLLEGEHTNVGAGLEALARRTVDSWPGARPAQVRLLPEVIDPLSLPDAEELPDLLPLGLMQDTMEPACLDPTSLDPHLVVLGDSGCGKTTVLRGVVETLVERHTPAELVVGLYDVRRGVLSACPEDYLGGHATSSATAIGLSNAIASELAQRSEALASGSHVEGPRIVLVVDDYEILAAGGQTVLAPVLPYLPSARDLHLTIVLARPVAGIGSAMFEQALQALRDTGATCLLMDGDRSEGQIFGMRPEHLAPGRGWWIRRGRRPRLCQVADFSDPTAPART</sequence>
<evidence type="ECO:0000256" key="7">
    <source>
        <dbReference type="ARBA" id="ARBA00022989"/>
    </source>
</evidence>
<keyword evidence="3 10" id="KW-0812">Transmembrane</keyword>
<evidence type="ECO:0000313" key="13">
    <source>
        <dbReference type="Proteomes" id="UP000594637"/>
    </source>
</evidence>
<dbReference type="NCBIfam" id="TIGR03925">
    <property type="entry name" value="T7SS_EccC_b"/>
    <property type="match status" value="1"/>
</dbReference>
<name>A0A7T0LKM1_9ACTO</name>
<feature type="transmembrane region" description="Helical" evidence="10">
    <location>
        <begin position="65"/>
        <end position="85"/>
    </location>
</feature>
<dbReference type="InterPro" id="IPR002543">
    <property type="entry name" value="FtsK_dom"/>
</dbReference>
<keyword evidence="8 10" id="KW-0472">Membrane</keyword>
<proteinExistence type="predicted"/>
<dbReference type="SMART" id="SM00382">
    <property type="entry name" value="AAA"/>
    <property type="match status" value="3"/>
</dbReference>
<dbReference type="NCBIfam" id="TIGR03924">
    <property type="entry name" value="T7SS_EccC_a"/>
    <property type="match status" value="1"/>
</dbReference>
<evidence type="ECO:0000256" key="9">
    <source>
        <dbReference type="PROSITE-ProRule" id="PRU00289"/>
    </source>
</evidence>
<keyword evidence="13" id="KW-1185">Reference proteome</keyword>
<dbReference type="Gene3D" id="3.40.50.300">
    <property type="entry name" value="P-loop containing nucleotide triphosphate hydrolases"/>
    <property type="match status" value="4"/>
</dbReference>
<evidence type="ECO:0000256" key="6">
    <source>
        <dbReference type="ARBA" id="ARBA00022840"/>
    </source>
</evidence>
<feature type="domain" description="FtsK" evidence="11">
    <location>
        <begin position="470"/>
        <end position="670"/>
    </location>
</feature>
<gene>
    <name evidence="12" type="primary">eccCa</name>
    <name evidence="12" type="ORF">ID810_11705</name>
</gene>
<evidence type="ECO:0000256" key="5">
    <source>
        <dbReference type="ARBA" id="ARBA00022741"/>
    </source>
</evidence>
<feature type="domain" description="FtsK" evidence="11">
    <location>
        <begin position="848"/>
        <end position="1039"/>
    </location>
</feature>
<organism evidence="12 13">
    <name type="scientific">Actinomyces respiraculi</name>
    <dbReference type="NCBI Taxonomy" id="2744574"/>
    <lineage>
        <taxon>Bacteria</taxon>
        <taxon>Bacillati</taxon>
        <taxon>Actinomycetota</taxon>
        <taxon>Actinomycetes</taxon>
        <taxon>Actinomycetales</taxon>
        <taxon>Actinomycetaceae</taxon>
        <taxon>Actinomyces</taxon>
    </lineage>
</organism>
<feature type="binding site" evidence="9">
    <location>
        <begin position="1150"/>
        <end position="1157"/>
    </location>
    <ligand>
        <name>ATP</name>
        <dbReference type="ChEBI" id="CHEBI:30616"/>
    </ligand>
</feature>
<dbReference type="EMBL" id="CP063989">
    <property type="protein sequence ID" value="QPL05352.1"/>
    <property type="molecule type" value="Genomic_DNA"/>
</dbReference>
<reference evidence="12 13" key="1">
    <citation type="submission" date="2020-11" db="EMBL/GenBank/DDBJ databases">
        <title>Actinomyces sp. ZJ750.</title>
        <authorList>
            <person name="Zhou J."/>
        </authorList>
    </citation>
    <scope>NUCLEOTIDE SEQUENCE [LARGE SCALE GENOMIC DNA]</scope>
    <source>
        <strain evidence="12 13">ZJ750</strain>
    </source>
</reference>
<keyword evidence="7 10" id="KW-1133">Transmembrane helix</keyword>
<dbReference type="KEGG" id="arep:ID810_11705"/>
<dbReference type="InterPro" id="IPR050206">
    <property type="entry name" value="FtsK/SpoIIIE/SftA"/>
</dbReference>
<evidence type="ECO:0000256" key="10">
    <source>
        <dbReference type="SAM" id="Phobius"/>
    </source>
</evidence>
<dbReference type="PROSITE" id="PS50901">
    <property type="entry name" value="FTSK"/>
    <property type="match status" value="3"/>
</dbReference>
<evidence type="ECO:0000256" key="8">
    <source>
        <dbReference type="ARBA" id="ARBA00023136"/>
    </source>
</evidence>
<keyword evidence="6 9" id="KW-0067">ATP-binding</keyword>